<proteinExistence type="predicted"/>
<name>A0A0E9PI96_ANGAN</name>
<organism evidence="1">
    <name type="scientific">Anguilla anguilla</name>
    <name type="common">European freshwater eel</name>
    <name type="synonym">Muraena anguilla</name>
    <dbReference type="NCBI Taxonomy" id="7936"/>
    <lineage>
        <taxon>Eukaryota</taxon>
        <taxon>Metazoa</taxon>
        <taxon>Chordata</taxon>
        <taxon>Craniata</taxon>
        <taxon>Vertebrata</taxon>
        <taxon>Euteleostomi</taxon>
        <taxon>Actinopterygii</taxon>
        <taxon>Neopterygii</taxon>
        <taxon>Teleostei</taxon>
        <taxon>Anguilliformes</taxon>
        <taxon>Anguillidae</taxon>
        <taxon>Anguilla</taxon>
    </lineage>
</organism>
<accession>A0A0E9PI96</accession>
<protein>
    <submittedName>
        <fullName evidence="1">Uncharacterized protein</fullName>
    </submittedName>
</protein>
<reference evidence="1" key="1">
    <citation type="submission" date="2014-11" db="EMBL/GenBank/DDBJ databases">
        <authorList>
            <person name="Amaro Gonzalez C."/>
        </authorList>
    </citation>
    <scope>NUCLEOTIDE SEQUENCE</scope>
</reference>
<reference evidence="1" key="2">
    <citation type="journal article" date="2015" name="Fish Shellfish Immunol.">
        <title>Early steps in the European eel (Anguilla anguilla)-Vibrio vulnificus interaction in the gills: Role of the RtxA13 toxin.</title>
        <authorList>
            <person name="Callol A."/>
            <person name="Pajuelo D."/>
            <person name="Ebbesson L."/>
            <person name="Teles M."/>
            <person name="MacKenzie S."/>
            <person name="Amaro C."/>
        </authorList>
    </citation>
    <scope>NUCLEOTIDE SEQUENCE</scope>
</reference>
<evidence type="ECO:0000313" key="1">
    <source>
        <dbReference type="EMBL" id="JAH04229.1"/>
    </source>
</evidence>
<dbReference type="AlphaFoldDB" id="A0A0E9PI96"/>
<sequence length="41" mass="4790">MWEEGGSLVHLVLECFQHMLPKHTLKKQKKKTVKAKTVNSR</sequence>
<dbReference type="EMBL" id="GBXM01104348">
    <property type="protein sequence ID" value="JAH04229.1"/>
    <property type="molecule type" value="Transcribed_RNA"/>
</dbReference>